<dbReference type="Proteomes" id="UP000092460">
    <property type="component" value="Unassembled WGS sequence"/>
</dbReference>
<evidence type="ECO:0000313" key="2">
    <source>
        <dbReference type="EnsemblMetazoa" id="GPPI034677-PA"/>
    </source>
</evidence>
<evidence type="ECO:0000313" key="3">
    <source>
        <dbReference type="Proteomes" id="UP000092460"/>
    </source>
</evidence>
<accession>A0A1B0BMD3</accession>
<reference evidence="2" key="2">
    <citation type="submission" date="2020-05" db="UniProtKB">
        <authorList>
            <consortium name="EnsemblMetazoa"/>
        </authorList>
    </citation>
    <scope>IDENTIFICATION</scope>
    <source>
        <strain evidence="2">IAEA</strain>
    </source>
</reference>
<dbReference type="EnsemblMetazoa" id="GPPI034677-RA">
    <property type="protein sequence ID" value="GPPI034677-PA"/>
    <property type="gene ID" value="GPPI034677"/>
</dbReference>
<reference evidence="3" key="1">
    <citation type="submission" date="2015-01" db="EMBL/GenBank/DDBJ databases">
        <authorList>
            <person name="Aksoy S."/>
            <person name="Warren W."/>
            <person name="Wilson R.K."/>
        </authorList>
    </citation>
    <scope>NUCLEOTIDE SEQUENCE [LARGE SCALE GENOMIC DNA]</scope>
    <source>
        <strain evidence="3">IAEA</strain>
    </source>
</reference>
<dbReference type="AlphaFoldDB" id="A0A1B0BMD3"/>
<evidence type="ECO:0000256" key="1">
    <source>
        <dbReference type="SAM" id="Phobius"/>
    </source>
</evidence>
<dbReference type="EMBL" id="JXJN01016815">
    <property type="status" value="NOT_ANNOTATED_CDS"/>
    <property type="molecule type" value="Genomic_DNA"/>
</dbReference>
<name>A0A1B0BMD3_9MUSC</name>
<proteinExistence type="predicted"/>
<sequence length="136" mass="15615">MEFQYSGDYNVTMKMHHLRCVIMKTLKQRKDNIITFLNRAGSDGWGEGADFLGRSRIYASVCYIILLIIRGMTSTIKQSAISTYRSIAKRRALVVVHGVDDDNNVFLHAYRLLLLVLLLSLLILIMILVPLQLYCY</sequence>
<keyword evidence="1" id="KW-0812">Transmembrane</keyword>
<keyword evidence="1" id="KW-0472">Membrane</keyword>
<feature type="transmembrane region" description="Helical" evidence="1">
    <location>
        <begin position="57"/>
        <end position="76"/>
    </location>
</feature>
<dbReference type="VEuPathDB" id="VectorBase:GPPI034677"/>
<feature type="transmembrane region" description="Helical" evidence="1">
    <location>
        <begin position="112"/>
        <end position="134"/>
    </location>
</feature>
<organism evidence="2 3">
    <name type="scientific">Glossina palpalis gambiensis</name>
    <dbReference type="NCBI Taxonomy" id="67801"/>
    <lineage>
        <taxon>Eukaryota</taxon>
        <taxon>Metazoa</taxon>
        <taxon>Ecdysozoa</taxon>
        <taxon>Arthropoda</taxon>
        <taxon>Hexapoda</taxon>
        <taxon>Insecta</taxon>
        <taxon>Pterygota</taxon>
        <taxon>Neoptera</taxon>
        <taxon>Endopterygota</taxon>
        <taxon>Diptera</taxon>
        <taxon>Brachycera</taxon>
        <taxon>Muscomorpha</taxon>
        <taxon>Hippoboscoidea</taxon>
        <taxon>Glossinidae</taxon>
        <taxon>Glossina</taxon>
    </lineage>
</organism>
<protein>
    <submittedName>
        <fullName evidence="2">Uncharacterized protein</fullName>
    </submittedName>
</protein>
<keyword evidence="1" id="KW-1133">Transmembrane helix</keyword>
<keyword evidence="3" id="KW-1185">Reference proteome</keyword>